<feature type="transmembrane region" description="Helical" evidence="1">
    <location>
        <begin position="340"/>
        <end position="365"/>
    </location>
</feature>
<evidence type="ECO:0000313" key="2">
    <source>
        <dbReference type="WBParaSite" id="ECPE_0000671201-mRNA-1"/>
    </source>
</evidence>
<organism evidence="2">
    <name type="scientific">Echinostoma caproni</name>
    <dbReference type="NCBI Taxonomy" id="27848"/>
    <lineage>
        <taxon>Eukaryota</taxon>
        <taxon>Metazoa</taxon>
        <taxon>Spiralia</taxon>
        <taxon>Lophotrochozoa</taxon>
        <taxon>Platyhelminthes</taxon>
        <taxon>Trematoda</taxon>
        <taxon>Digenea</taxon>
        <taxon>Plagiorchiida</taxon>
        <taxon>Echinostomata</taxon>
        <taxon>Echinostomatoidea</taxon>
        <taxon>Echinostomatidae</taxon>
        <taxon>Echinostoma</taxon>
    </lineage>
</organism>
<feature type="transmembrane region" description="Helical" evidence="1">
    <location>
        <begin position="313"/>
        <end position="334"/>
    </location>
</feature>
<dbReference type="GO" id="GO:0008028">
    <property type="term" value="F:monocarboxylic acid transmembrane transporter activity"/>
    <property type="evidence" value="ECO:0007669"/>
    <property type="project" value="TreeGrafter"/>
</dbReference>
<accession>A0A183AIB4</accession>
<feature type="transmembrane region" description="Helical" evidence="1">
    <location>
        <begin position="248"/>
        <end position="270"/>
    </location>
</feature>
<evidence type="ECO:0000256" key="1">
    <source>
        <dbReference type="SAM" id="Phobius"/>
    </source>
</evidence>
<dbReference type="SUPFAM" id="SSF103473">
    <property type="entry name" value="MFS general substrate transporter"/>
    <property type="match status" value="1"/>
</dbReference>
<feature type="transmembrane region" description="Helical" evidence="1">
    <location>
        <begin position="377"/>
        <end position="397"/>
    </location>
</feature>
<keyword evidence="1" id="KW-0472">Membrane</keyword>
<proteinExistence type="predicted"/>
<keyword evidence="1" id="KW-1133">Transmembrane helix</keyword>
<name>A0A183AIB4_9TREM</name>
<feature type="transmembrane region" description="Helical" evidence="1">
    <location>
        <begin position="282"/>
        <end position="301"/>
    </location>
</feature>
<dbReference type="Gene3D" id="1.20.1250.20">
    <property type="entry name" value="MFS general substrate transporter like domains"/>
    <property type="match status" value="1"/>
</dbReference>
<dbReference type="InterPro" id="IPR036259">
    <property type="entry name" value="MFS_trans_sf"/>
</dbReference>
<dbReference type="PANTHER" id="PTHR11360">
    <property type="entry name" value="MONOCARBOXYLATE TRANSPORTER"/>
    <property type="match status" value="1"/>
</dbReference>
<protein>
    <submittedName>
        <fullName evidence="2">MFS domain-containing protein</fullName>
    </submittedName>
</protein>
<dbReference type="InterPro" id="IPR050327">
    <property type="entry name" value="Proton-linked_MCT"/>
</dbReference>
<feature type="transmembrane region" description="Helical" evidence="1">
    <location>
        <begin position="403"/>
        <end position="422"/>
    </location>
</feature>
<keyword evidence="1" id="KW-0812">Transmembrane</keyword>
<dbReference type="WBParaSite" id="ECPE_0000671201-mRNA-1">
    <property type="protein sequence ID" value="ECPE_0000671201-mRNA-1"/>
    <property type="gene ID" value="ECPE_0000671201"/>
</dbReference>
<dbReference type="PANTHER" id="PTHR11360:SF286">
    <property type="entry name" value="GH22266P"/>
    <property type="match status" value="1"/>
</dbReference>
<reference evidence="2" key="1">
    <citation type="submission" date="2016-06" db="UniProtKB">
        <authorList>
            <consortium name="WormBaseParasite"/>
        </authorList>
    </citation>
    <scope>IDENTIFICATION</scope>
</reference>
<dbReference type="AlphaFoldDB" id="A0A183AIB4"/>
<sequence>LRNEVVMNEAELNPGSSWFRVLRKKSAAGNLFDDKHNIDEFGSTVGSRLWKSTLAVKRNRKSSHQRYSSIVNHLLDFGSGDAHLFRSTGPRGSYIRHKNSLIADPFQRIDIFFSASLANLGPRDAYFIPQSVIGRNEGNGSGQLDGSQHNLPGQNFIRSSSALHGRGPGSHHHLSIGSANNLHPHYIDSSFSIKPYGDRLISSDRRLPTEEMGSTELGSMRTDETCTHRFRDRVVQLFDLNLFTNVHFLFLLLIGVTNQLAYFIPFVYLVDYTRSKGLQVNQAVVISVILGSLHTVGRILSGFAANMPWIDTVYLSGFGTLATALTHLALPLLFPINFAALAGYATLSGMFSVPMIHLLLVRFLGLERLTASYSNLNLIKGIASVIGPMVAVGLVEYTGERGHYFLVAGVCFLLSAFAHLGLCRFPCSKPRDNEDAIDDRARCCFCFSPGAKPSHDEELQDS</sequence>